<dbReference type="FunFam" id="1.10.1040.10:FF:000017">
    <property type="entry name" value="2-dehydropantoate 2-reductase"/>
    <property type="match status" value="1"/>
</dbReference>
<gene>
    <name evidence="3" type="ORF">FIBSPDRAFT_865260</name>
</gene>
<proteinExistence type="predicted"/>
<dbReference type="SUPFAM" id="SSF48179">
    <property type="entry name" value="6-phosphogluconate dehydrogenase C-terminal domain-like"/>
    <property type="match status" value="1"/>
</dbReference>
<evidence type="ECO:0000313" key="3">
    <source>
        <dbReference type="EMBL" id="KZP17111.1"/>
    </source>
</evidence>
<feature type="domain" description="Ketopantoate reductase N-terminal" evidence="1">
    <location>
        <begin position="9"/>
        <end position="172"/>
    </location>
</feature>
<evidence type="ECO:0000259" key="1">
    <source>
        <dbReference type="Pfam" id="PF02558"/>
    </source>
</evidence>
<dbReference type="PANTHER" id="PTHR21708:SF43">
    <property type="entry name" value="KETOPANTOATE REDUCTASE C-TERMINAL DOMAIN-CONTAINING PROTEIN"/>
    <property type="match status" value="1"/>
</dbReference>
<protein>
    <submittedName>
        <fullName evidence="3">6-phosphogluconate dehydrogenase C-terminal domain-like protein</fullName>
    </submittedName>
</protein>
<evidence type="ECO:0000313" key="4">
    <source>
        <dbReference type="Proteomes" id="UP000076532"/>
    </source>
</evidence>
<dbReference type="OrthoDB" id="3609at2759"/>
<keyword evidence="4" id="KW-1185">Reference proteome</keyword>
<dbReference type="Gene3D" id="3.40.50.720">
    <property type="entry name" value="NAD(P)-binding Rossmann-like Domain"/>
    <property type="match status" value="1"/>
</dbReference>
<accession>A0A166FSF7</accession>
<dbReference type="AlphaFoldDB" id="A0A166FSF7"/>
<dbReference type="EMBL" id="KV417586">
    <property type="protein sequence ID" value="KZP17111.1"/>
    <property type="molecule type" value="Genomic_DNA"/>
</dbReference>
<dbReference type="Proteomes" id="UP000076532">
    <property type="component" value="Unassembled WGS sequence"/>
</dbReference>
<dbReference type="STRING" id="436010.A0A166FSF7"/>
<dbReference type="InterPro" id="IPR013332">
    <property type="entry name" value="KPR_N"/>
</dbReference>
<dbReference type="InterPro" id="IPR013752">
    <property type="entry name" value="KPA_reductase"/>
</dbReference>
<dbReference type="InterPro" id="IPR051402">
    <property type="entry name" value="KPR-Related"/>
</dbReference>
<dbReference type="Pfam" id="PF02558">
    <property type="entry name" value="ApbA"/>
    <property type="match status" value="1"/>
</dbReference>
<name>A0A166FSF7_9AGAM</name>
<feature type="domain" description="Ketopantoate reductase C-terminal" evidence="2">
    <location>
        <begin position="262"/>
        <end position="358"/>
    </location>
</feature>
<dbReference type="Pfam" id="PF08546">
    <property type="entry name" value="ApbA_C"/>
    <property type="match status" value="1"/>
</dbReference>
<dbReference type="InterPro" id="IPR036291">
    <property type="entry name" value="NAD(P)-bd_dom_sf"/>
</dbReference>
<reference evidence="3 4" key="1">
    <citation type="journal article" date="2016" name="Mol. Biol. Evol.">
        <title>Comparative Genomics of Early-Diverging Mushroom-Forming Fungi Provides Insights into the Origins of Lignocellulose Decay Capabilities.</title>
        <authorList>
            <person name="Nagy L.G."/>
            <person name="Riley R."/>
            <person name="Tritt A."/>
            <person name="Adam C."/>
            <person name="Daum C."/>
            <person name="Floudas D."/>
            <person name="Sun H."/>
            <person name="Yadav J.S."/>
            <person name="Pangilinan J."/>
            <person name="Larsson K.H."/>
            <person name="Matsuura K."/>
            <person name="Barry K."/>
            <person name="Labutti K."/>
            <person name="Kuo R."/>
            <person name="Ohm R.A."/>
            <person name="Bhattacharya S.S."/>
            <person name="Shirouzu T."/>
            <person name="Yoshinaga Y."/>
            <person name="Martin F.M."/>
            <person name="Grigoriev I.V."/>
            <person name="Hibbett D.S."/>
        </authorList>
    </citation>
    <scope>NUCLEOTIDE SEQUENCE [LARGE SCALE GENOMIC DNA]</scope>
    <source>
        <strain evidence="3 4">CBS 109695</strain>
    </source>
</reference>
<dbReference type="PANTHER" id="PTHR21708">
    <property type="entry name" value="PROBABLE 2-DEHYDROPANTOATE 2-REDUCTASE"/>
    <property type="match status" value="1"/>
</dbReference>
<dbReference type="SUPFAM" id="SSF51735">
    <property type="entry name" value="NAD(P)-binding Rossmann-fold domains"/>
    <property type="match status" value="1"/>
</dbReference>
<dbReference type="InterPro" id="IPR008927">
    <property type="entry name" value="6-PGluconate_DH-like_C_sf"/>
</dbReference>
<sequence length="376" mass="41323">MTSDPPQEILIVGLGAVGTIYGYILKNGGRVRVTIVARSNHAIVQANGIHIKSVKYGDIPGWKPHRLCSSIAEAADRAYAYVIVTTKAIPDVIRTPQLLAAILTPEYIKKYEQPVYVFLQNGLNVEMDLFAALKALGKAPKILGSALYINANQFQGNLVEHSDSGWISLGVYREDHSVIENSPEDEILLKGFADLVNAGGGDARTWPAIQRVRFTKNLWNLTFSSFCTLTGYPLPSLFRAPPNDGDTYELYVSESTRTLILEHTLPAIKAIMEEYVVLAYAMGLSEPGTGVTSAMVDYMIEGTASVHDKANSMHLPSMLLDAENGRPMEVEVIVGEVVRMAKRAGVAVPRIEMMYAMLLIVQNQIVRKRETQAKQS</sequence>
<dbReference type="InterPro" id="IPR013328">
    <property type="entry name" value="6PGD_dom2"/>
</dbReference>
<dbReference type="GO" id="GO:0005737">
    <property type="term" value="C:cytoplasm"/>
    <property type="evidence" value="ECO:0007669"/>
    <property type="project" value="TreeGrafter"/>
</dbReference>
<dbReference type="Gene3D" id="1.10.1040.10">
    <property type="entry name" value="N-(1-d-carboxylethyl)-l-norvaline Dehydrogenase, domain 2"/>
    <property type="match status" value="1"/>
</dbReference>
<evidence type="ECO:0000259" key="2">
    <source>
        <dbReference type="Pfam" id="PF08546"/>
    </source>
</evidence>
<organism evidence="3 4">
    <name type="scientific">Athelia psychrophila</name>
    <dbReference type="NCBI Taxonomy" id="1759441"/>
    <lineage>
        <taxon>Eukaryota</taxon>
        <taxon>Fungi</taxon>
        <taxon>Dikarya</taxon>
        <taxon>Basidiomycota</taxon>
        <taxon>Agaricomycotina</taxon>
        <taxon>Agaricomycetes</taxon>
        <taxon>Agaricomycetidae</taxon>
        <taxon>Atheliales</taxon>
        <taxon>Atheliaceae</taxon>
        <taxon>Athelia</taxon>
    </lineage>
</organism>